<protein>
    <submittedName>
        <fullName evidence="2">Uncharacterized protein</fullName>
    </submittedName>
</protein>
<organism evidence="2 3">
    <name type="scientific">Colletotrichum sojae</name>
    <dbReference type="NCBI Taxonomy" id="2175907"/>
    <lineage>
        <taxon>Eukaryota</taxon>
        <taxon>Fungi</taxon>
        <taxon>Dikarya</taxon>
        <taxon>Ascomycota</taxon>
        <taxon>Pezizomycotina</taxon>
        <taxon>Sordariomycetes</taxon>
        <taxon>Hypocreomycetidae</taxon>
        <taxon>Glomerellales</taxon>
        <taxon>Glomerellaceae</taxon>
        <taxon>Colletotrichum</taxon>
        <taxon>Colletotrichum orchidearum species complex</taxon>
    </lineage>
</organism>
<comment type="caution">
    <text evidence="2">The sequence shown here is derived from an EMBL/GenBank/DDBJ whole genome shotgun (WGS) entry which is preliminary data.</text>
</comment>
<name>A0A8H6N1G0_9PEZI</name>
<feature type="region of interest" description="Disordered" evidence="1">
    <location>
        <begin position="33"/>
        <end position="57"/>
    </location>
</feature>
<reference evidence="2 3" key="1">
    <citation type="journal article" date="2020" name="Phytopathology">
        <title>Genome Sequence Resources of Colletotrichum truncatum, C. plurivorum, C. musicola, and C. sojae: Four Species Pathogenic to Soybean (Glycine max).</title>
        <authorList>
            <person name="Rogerio F."/>
            <person name="Boufleur T.R."/>
            <person name="Ciampi-Guillardi M."/>
            <person name="Sukno S.A."/>
            <person name="Thon M.R."/>
            <person name="Massola Junior N.S."/>
            <person name="Baroncelli R."/>
        </authorList>
    </citation>
    <scope>NUCLEOTIDE SEQUENCE [LARGE SCALE GENOMIC DNA]</scope>
    <source>
        <strain evidence="2 3">LFN0009</strain>
    </source>
</reference>
<keyword evidence="3" id="KW-1185">Reference proteome</keyword>
<evidence type="ECO:0000256" key="1">
    <source>
        <dbReference type="SAM" id="MobiDB-lite"/>
    </source>
</evidence>
<proteinExistence type="predicted"/>
<evidence type="ECO:0000313" key="3">
    <source>
        <dbReference type="Proteomes" id="UP000652219"/>
    </source>
</evidence>
<dbReference type="EMBL" id="WIGN01000025">
    <property type="protein sequence ID" value="KAF6816842.1"/>
    <property type="molecule type" value="Genomic_DNA"/>
</dbReference>
<accession>A0A8H6N1G0</accession>
<sequence>MYGDIFASPLLEAIHKAAQGVGDASSKVYESLKPGNALNKHQRNSMTAGANASQLQSLPAARLSSVPTVSVGIRSTD</sequence>
<evidence type="ECO:0000313" key="2">
    <source>
        <dbReference type="EMBL" id="KAF6816842.1"/>
    </source>
</evidence>
<dbReference type="Proteomes" id="UP000652219">
    <property type="component" value="Unassembled WGS sequence"/>
</dbReference>
<dbReference type="AlphaFoldDB" id="A0A8H6N1G0"/>
<feature type="compositionally biased region" description="Polar residues" evidence="1">
    <location>
        <begin position="44"/>
        <end position="57"/>
    </location>
</feature>
<gene>
    <name evidence="2" type="ORF">CSOJ01_02773</name>
</gene>